<feature type="compositionally biased region" description="Polar residues" evidence="13">
    <location>
        <begin position="192"/>
        <end position="215"/>
    </location>
</feature>
<dbReference type="InterPro" id="IPR002498">
    <property type="entry name" value="PInositol-4-P-4/5-kinase_core"/>
</dbReference>
<dbReference type="InterPro" id="IPR002423">
    <property type="entry name" value="Cpn60/GroEL/TCP-1"/>
</dbReference>
<organism evidence="16 17">
    <name type="scientific">Acorus gramineus</name>
    <name type="common">Dwarf sweet flag</name>
    <dbReference type="NCBI Taxonomy" id="55184"/>
    <lineage>
        <taxon>Eukaryota</taxon>
        <taxon>Viridiplantae</taxon>
        <taxon>Streptophyta</taxon>
        <taxon>Embryophyta</taxon>
        <taxon>Tracheophyta</taxon>
        <taxon>Spermatophyta</taxon>
        <taxon>Magnoliopsida</taxon>
        <taxon>Liliopsida</taxon>
        <taxon>Acoraceae</taxon>
        <taxon>Acorus</taxon>
    </lineage>
</organism>
<dbReference type="SUPFAM" id="SSF57903">
    <property type="entry name" value="FYVE/PHD zinc finger"/>
    <property type="match status" value="1"/>
</dbReference>
<dbReference type="GO" id="GO:0046854">
    <property type="term" value="P:phosphatidylinositol phosphate biosynthetic process"/>
    <property type="evidence" value="ECO:0007669"/>
    <property type="project" value="TreeGrafter"/>
</dbReference>
<dbReference type="Proteomes" id="UP001179952">
    <property type="component" value="Unassembled WGS sequence"/>
</dbReference>
<dbReference type="SUPFAM" id="SSF52029">
    <property type="entry name" value="GroEL apical domain-like"/>
    <property type="match status" value="1"/>
</dbReference>
<dbReference type="PANTHER" id="PTHR45748:SF14">
    <property type="entry name" value="1-PHOSPHATIDYLINOSITOL-3-PHOSPHATE 5-KINASE FAB1C-RELATED"/>
    <property type="match status" value="1"/>
</dbReference>
<evidence type="ECO:0000313" key="17">
    <source>
        <dbReference type="Proteomes" id="UP001179952"/>
    </source>
</evidence>
<evidence type="ECO:0000256" key="3">
    <source>
        <dbReference type="ARBA" id="ARBA00022723"/>
    </source>
</evidence>
<dbReference type="InterPro" id="IPR027483">
    <property type="entry name" value="PInositol-4-P-4/5-kinase_C_sf"/>
</dbReference>
<gene>
    <name evidence="16" type="ORF">QJS04_geneDACA011875</name>
</gene>
<feature type="region of interest" description="Disordered" evidence="13">
    <location>
        <begin position="192"/>
        <end position="224"/>
    </location>
</feature>
<dbReference type="EC" id="2.7.1.150" evidence="1"/>
<evidence type="ECO:0000313" key="16">
    <source>
        <dbReference type="EMBL" id="KAK1263934.1"/>
    </source>
</evidence>
<evidence type="ECO:0000256" key="12">
    <source>
        <dbReference type="PROSITE-ProRule" id="PRU00781"/>
    </source>
</evidence>
<dbReference type="GO" id="GO:0010008">
    <property type="term" value="C:endosome membrane"/>
    <property type="evidence" value="ECO:0007669"/>
    <property type="project" value="TreeGrafter"/>
</dbReference>
<keyword evidence="6 12" id="KW-0418">Kinase</keyword>
<dbReference type="FunFam" id="3.30.800.10:FF:000010">
    <property type="entry name" value="Putative 1-phosphatidylinositol-3-phosphate 5-kinase FAB1C"/>
    <property type="match status" value="1"/>
</dbReference>
<keyword evidence="8 12" id="KW-0067">ATP-binding</keyword>
<dbReference type="Gene3D" id="3.50.7.10">
    <property type="entry name" value="GroEL"/>
    <property type="match status" value="1"/>
</dbReference>
<dbReference type="InterPro" id="IPR027409">
    <property type="entry name" value="GroEL-like_apical_dom_sf"/>
</dbReference>
<dbReference type="InterPro" id="IPR044769">
    <property type="entry name" value="PIKfyve_PIPKc"/>
</dbReference>
<keyword evidence="5 11" id="KW-0863">Zinc-finger</keyword>
<dbReference type="FunFam" id="3.50.7.10:FF:000007">
    <property type="entry name" value="1-phosphatidylinositol 3-phosphate 5-kinase isoform X1"/>
    <property type="match status" value="1"/>
</dbReference>
<dbReference type="GO" id="GO:0005524">
    <property type="term" value="F:ATP binding"/>
    <property type="evidence" value="ECO:0007669"/>
    <property type="project" value="UniProtKB-UniRule"/>
</dbReference>
<dbReference type="Gene3D" id="3.30.800.10">
    <property type="entry name" value="Phosphatidylinositol Phosphate Kinase II Beta"/>
    <property type="match status" value="1"/>
</dbReference>
<dbReference type="SUPFAM" id="SSF56104">
    <property type="entry name" value="SAICAR synthase-like"/>
    <property type="match status" value="1"/>
</dbReference>
<accession>A0AAV9AIK0</accession>
<evidence type="ECO:0000259" key="15">
    <source>
        <dbReference type="PROSITE" id="PS51455"/>
    </source>
</evidence>
<dbReference type="InterPro" id="IPR011011">
    <property type="entry name" value="Znf_FYVE_PHD"/>
</dbReference>
<keyword evidence="17" id="KW-1185">Reference proteome</keyword>
<evidence type="ECO:0000256" key="2">
    <source>
        <dbReference type="ARBA" id="ARBA00022679"/>
    </source>
</evidence>
<dbReference type="InterPro" id="IPR027484">
    <property type="entry name" value="PInositol-4-P-5-kinase_N"/>
</dbReference>
<evidence type="ECO:0000256" key="7">
    <source>
        <dbReference type="ARBA" id="ARBA00022833"/>
    </source>
</evidence>
<feature type="domain" description="PIPK" evidence="15">
    <location>
        <begin position="1395"/>
        <end position="1719"/>
    </location>
</feature>
<comment type="caution">
    <text evidence="16">The sequence shown here is derived from an EMBL/GenBank/DDBJ whole genome shotgun (WGS) entry which is preliminary data.</text>
</comment>
<protein>
    <recommendedName>
        <fullName evidence="1">1-phosphatidylinositol-3-phosphate 5-kinase</fullName>
        <ecNumber evidence="1">2.7.1.150</ecNumber>
    </recommendedName>
    <alternativeName>
        <fullName evidence="10">Phosphatidylinositol 3-phosphate 5-kinase type III</fullName>
    </alternativeName>
</protein>
<dbReference type="CDD" id="cd03334">
    <property type="entry name" value="Fab1_TCP"/>
    <property type="match status" value="1"/>
</dbReference>
<keyword evidence="4 12" id="KW-0547">Nucleotide-binding</keyword>
<reference evidence="16" key="2">
    <citation type="submission" date="2023-06" db="EMBL/GenBank/DDBJ databases">
        <authorList>
            <person name="Ma L."/>
            <person name="Liu K.-W."/>
            <person name="Li Z."/>
            <person name="Hsiao Y.-Y."/>
            <person name="Qi Y."/>
            <person name="Fu T."/>
            <person name="Tang G."/>
            <person name="Zhang D."/>
            <person name="Sun W.-H."/>
            <person name="Liu D.-K."/>
            <person name="Li Y."/>
            <person name="Chen G.-Z."/>
            <person name="Liu X.-D."/>
            <person name="Liao X.-Y."/>
            <person name="Jiang Y.-T."/>
            <person name="Yu X."/>
            <person name="Hao Y."/>
            <person name="Huang J."/>
            <person name="Zhao X.-W."/>
            <person name="Ke S."/>
            <person name="Chen Y.-Y."/>
            <person name="Wu W.-L."/>
            <person name="Hsu J.-L."/>
            <person name="Lin Y.-F."/>
            <person name="Huang M.-D."/>
            <person name="Li C.-Y."/>
            <person name="Huang L."/>
            <person name="Wang Z.-W."/>
            <person name="Zhao X."/>
            <person name="Zhong W.-Y."/>
            <person name="Peng D.-H."/>
            <person name="Ahmad S."/>
            <person name="Lan S."/>
            <person name="Zhang J.-S."/>
            <person name="Tsai W.-C."/>
            <person name="Van De Peer Y."/>
            <person name="Liu Z.-J."/>
        </authorList>
    </citation>
    <scope>NUCLEOTIDE SEQUENCE</scope>
    <source>
        <strain evidence="16">SCP</strain>
        <tissue evidence="16">Leaves</tissue>
    </source>
</reference>
<dbReference type="Pfam" id="PF00118">
    <property type="entry name" value="Cpn60_TCP1"/>
    <property type="match status" value="1"/>
</dbReference>
<evidence type="ECO:0000256" key="5">
    <source>
        <dbReference type="ARBA" id="ARBA00022771"/>
    </source>
</evidence>
<evidence type="ECO:0000256" key="8">
    <source>
        <dbReference type="ARBA" id="ARBA00022840"/>
    </source>
</evidence>
<dbReference type="CDD" id="cd17300">
    <property type="entry name" value="PIPKc_PIKfyve"/>
    <property type="match status" value="1"/>
</dbReference>
<evidence type="ECO:0000256" key="1">
    <source>
        <dbReference type="ARBA" id="ARBA00012009"/>
    </source>
</evidence>
<sequence length="1728" mass="194151">MGVPDRPILDLIKIVRSWISFSSSVLWDTWTMSTTTTTTSAAGGGGEACIECRSILHAQDDRRCRSCGRLFCRNCVRRVGTAESGSAPTLCKFCFRAINGGCEADALIRSSCPVSPMYSSSHGVARFIEGQLGFSPRSALSPLRCLYSRSDEVDTEDTEKHFFSPLSEYLQDSSDVESCSISTTQDFYSFKSVESSPFDSPSRSDYSPQQEQGESPNRPPQVSLLDQESSGIFRRPAKAIEELRSSNDCTGGLYITQNQTRDVIQPKPLDFENNGPIWFPPPPEDERDDVEDSFLEYDDEDDEIGNSGTMFSASSFNTEAFPVKEKQNDAQKEPLRAAVRGHFRALVSQLLKGERINCGGEDGGEGWLDIISSLAWQSANFVKPDTSKGGSMDPGNYVKVKCVSSGKPSDSTFVKGIVCTKNVKHKRMLSQHKNPRLLILGGALEFQRVSNKLASINTVLAQEIEHLKMAVAKVEAHRPNVLLVEKSVSSYAQEYLLEKEISLVLNVKRPLLERIAKCTGAHIAQSIESIASARLGQCEIFRLEKVSESFYGDPLKKSKKTLMYFEGCPRRLGCTILLRGTCLEDLKKVKHVIQYASFAAYHLSLETSFLVDEGASLPNIQLKTPHSTFERPVIFDYAPLIVAGSEFCNLPPAKVDDGQENGEHDRPEMTCFPSPCAFDSQNWKEGETINCKLEGRESPSGYVGSAELSSLCPMIHAQDSVSRETLIFDVENAKNKVKENILEEEGIPGYYRQPGVVHEEENKSIYDRNAISGECFSNVDNQQSILVSLSSRCVLKGIVCQRAQLLRIKFYGNFDKPLGRYLRDELFDQTWCCHSCQEPAEAHVRCYTHRHGSLTINVRRLPSLKLPGERNGRIWMWHRCLKCTYEDGVPPATQRVVMSDAAWGLSFGKFLELSFSNNATANRIASCGHSLQRDCLRFYGFGSMVAFFRYSPTDILSVHLPPSSLEFSSHTQQEWVMKESVEISGKMESLYAEVFDALHSLEQKNATSGYESSKAIDFHNNIMELKELLKNERNKYEDLLRPNALDYWEPAQLTIDVFELNRLRLSLLIDSHIWNRRLYLVDSSLKSKTVMSKLDLFLPEISANTMLENLDGSFGNEPGYTLDKASEFPLSSCGHPKMKQHEELDISILESNTTERTKMGLYTEPVEGYVSPGDFHAVPTNHHKSEGHIDCEIPVENMEGLSSPASNLSEKIDSAWTGMAPLWKTEFVHECLTSGQDTSSAARHRKIMSPTRVYSFDSALRHQDSNQRLLSSASLHLSSVKSFHFHRESGTSYRDPISKMQRAYSETSSKETHNLNLLFEYTPSFISSTSRMAREGVRLLLPQGHKSLVIAVYDNEPSSVICYALCSKEYVDFVACKVDMHQCWKENEGNKEKFSRSPSPLPVQQPKGLLELDDIQYGGYGSGEVSSSKGGLFSEPKETHFRVAFDDDSSFNADIAKFSVTCYFAKQFDALRKKCCPNEIDFIRSLSRCRKWSAQGGKSNVYFAKSLDERFIIKQVTKTELDSFGEFATEYFNYLTGSISSGSPTCLAKILGIYQVTVKHLKGGREVKMDLMVMENLFYKKSISRVYDLKGSARSRYNSDTTGNNNVMLDMNLLETLRTKPIFLGTKAKRNLERAVWNDTSFLASVDVMDYSLLVGVDEERKELILGIIDFMRQYTWDKHLETWVKASGILGGPKNASPTIISPKQYKKRFRKAMSTYFLAVPDQWPS</sequence>
<dbReference type="Gene3D" id="3.30.810.10">
    <property type="entry name" value="2-Layer Sandwich"/>
    <property type="match status" value="1"/>
</dbReference>
<keyword evidence="2 12" id="KW-0808">Transferase</keyword>
<dbReference type="PANTHER" id="PTHR45748">
    <property type="entry name" value="1-PHOSPHATIDYLINOSITOL 3-PHOSPHATE 5-KINASE-RELATED"/>
    <property type="match status" value="1"/>
</dbReference>
<dbReference type="PROSITE" id="PS50178">
    <property type="entry name" value="ZF_FYVE"/>
    <property type="match status" value="1"/>
</dbReference>
<dbReference type="EMBL" id="JAUJYN010000009">
    <property type="protein sequence ID" value="KAK1263934.1"/>
    <property type="molecule type" value="Genomic_DNA"/>
</dbReference>
<evidence type="ECO:0000256" key="13">
    <source>
        <dbReference type="SAM" id="MobiDB-lite"/>
    </source>
</evidence>
<evidence type="ECO:0000256" key="4">
    <source>
        <dbReference type="ARBA" id="ARBA00022741"/>
    </source>
</evidence>
<dbReference type="InterPro" id="IPR017455">
    <property type="entry name" value="Znf_FYVE-rel"/>
</dbReference>
<evidence type="ECO:0000256" key="9">
    <source>
        <dbReference type="ARBA" id="ARBA00023464"/>
    </source>
</evidence>
<keyword evidence="3" id="KW-0479">Metal-binding</keyword>
<dbReference type="PROSITE" id="PS51455">
    <property type="entry name" value="PIPK"/>
    <property type="match status" value="1"/>
</dbReference>
<evidence type="ECO:0000259" key="14">
    <source>
        <dbReference type="PROSITE" id="PS50178"/>
    </source>
</evidence>
<feature type="domain" description="FYVE-type" evidence="14">
    <location>
        <begin position="43"/>
        <end position="99"/>
    </location>
</feature>
<proteinExistence type="predicted"/>
<dbReference type="GO" id="GO:0008270">
    <property type="term" value="F:zinc ion binding"/>
    <property type="evidence" value="ECO:0007669"/>
    <property type="project" value="UniProtKB-KW"/>
</dbReference>
<keyword evidence="7" id="KW-0862">Zinc</keyword>
<evidence type="ECO:0000256" key="6">
    <source>
        <dbReference type="ARBA" id="ARBA00022777"/>
    </source>
</evidence>
<evidence type="ECO:0000256" key="11">
    <source>
        <dbReference type="PROSITE-ProRule" id="PRU00091"/>
    </source>
</evidence>
<dbReference type="FunFam" id="3.30.810.10:FF:000001">
    <property type="entry name" value="1-phosphatidylinositol 3-phosphate 5-kinase FAB1"/>
    <property type="match status" value="1"/>
</dbReference>
<evidence type="ECO:0000256" key="10">
    <source>
        <dbReference type="ARBA" id="ARBA00077223"/>
    </source>
</evidence>
<dbReference type="GO" id="GO:0000285">
    <property type="term" value="F:1-phosphatidylinositol-3-phosphate 5-kinase activity"/>
    <property type="evidence" value="ECO:0007669"/>
    <property type="project" value="UniProtKB-EC"/>
</dbReference>
<name>A0AAV9AIK0_ACOGR</name>
<feature type="region of interest" description="Disordered" evidence="13">
    <location>
        <begin position="267"/>
        <end position="289"/>
    </location>
</feature>
<dbReference type="Pfam" id="PF01504">
    <property type="entry name" value="PIP5K"/>
    <property type="match status" value="1"/>
</dbReference>
<dbReference type="SMART" id="SM00330">
    <property type="entry name" value="PIPKc"/>
    <property type="match status" value="1"/>
</dbReference>
<reference evidence="16" key="1">
    <citation type="journal article" date="2023" name="Nat. Commun.">
        <title>Diploid and tetraploid genomes of Acorus and the evolution of monocots.</title>
        <authorList>
            <person name="Ma L."/>
            <person name="Liu K.W."/>
            <person name="Li Z."/>
            <person name="Hsiao Y.Y."/>
            <person name="Qi Y."/>
            <person name="Fu T."/>
            <person name="Tang G.D."/>
            <person name="Zhang D."/>
            <person name="Sun W.H."/>
            <person name="Liu D.K."/>
            <person name="Li Y."/>
            <person name="Chen G.Z."/>
            <person name="Liu X.D."/>
            <person name="Liao X.Y."/>
            <person name="Jiang Y.T."/>
            <person name="Yu X."/>
            <person name="Hao Y."/>
            <person name="Huang J."/>
            <person name="Zhao X.W."/>
            <person name="Ke S."/>
            <person name="Chen Y.Y."/>
            <person name="Wu W.L."/>
            <person name="Hsu J.L."/>
            <person name="Lin Y.F."/>
            <person name="Huang M.D."/>
            <person name="Li C.Y."/>
            <person name="Huang L."/>
            <person name="Wang Z.W."/>
            <person name="Zhao X."/>
            <person name="Zhong W.Y."/>
            <person name="Peng D.H."/>
            <person name="Ahmad S."/>
            <person name="Lan S."/>
            <person name="Zhang J.S."/>
            <person name="Tsai W.C."/>
            <person name="Van de Peer Y."/>
            <person name="Liu Z.J."/>
        </authorList>
    </citation>
    <scope>NUCLEOTIDE SEQUENCE</scope>
    <source>
        <strain evidence="16">SCP</strain>
    </source>
</reference>
<comment type="subunit">
    <text evidence="9">Component of the PI(3,5)P2 regulatory complex at least composed of ATG18, SAC/FIG4, FAB1 and VAC14.</text>
</comment>